<dbReference type="RefSeq" id="XP_055867284.1">
    <property type="nucleotide sequence ID" value="XM_056011309.1"/>
</dbReference>
<keyword evidence="2" id="KW-1185">Reference proteome</keyword>
<protein>
    <submittedName>
        <fullName evidence="3">Uncharacterized protein LOC129922958</fullName>
    </submittedName>
</protein>
<organism evidence="2 3">
    <name type="scientific">Biomphalaria glabrata</name>
    <name type="common">Bloodfluke planorb</name>
    <name type="synonym">Freshwater snail</name>
    <dbReference type="NCBI Taxonomy" id="6526"/>
    <lineage>
        <taxon>Eukaryota</taxon>
        <taxon>Metazoa</taxon>
        <taxon>Spiralia</taxon>
        <taxon>Lophotrochozoa</taxon>
        <taxon>Mollusca</taxon>
        <taxon>Gastropoda</taxon>
        <taxon>Heterobranchia</taxon>
        <taxon>Euthyneura</taxon>
        <taxon>Panpulmonata</taxon>
        <taxon>Hygrophila</taxon>
        <taxon>Lymnaeoidea</taxon>
        <taxon>Planorbidae</taxon>
        <taxon>Biomphalaria</taxon>
    </lineage>
</organism>
<feature type="region of interest" description="Disordered" evidence="1">
    <location>
        <begin position="26"/>
        <end position="82"/>
    </location>
</feature>
<feature type="compositionally biased region" description="Polar residues" evidence="1">
    <location>
        <begin position="26"/>
        <end position="38"/>
    </location>
</feature>
<feature type="region of interest" description="Disordered" evidence="1">
    <location>
        <begin position="405"/>
        <end position="432"/>
    </location>
</feature>
<sequence length="466" mass="51832">MFSYLKTILTPAFMKPLESVDVNFSKQDSTETTATQNEEPPKETKPKCSRKVFSKAAIPPPSISNGAVSGTNPSSSDHQSQLLKPGQENYSIGLIQLFKNLLEHERLIDLNGSLVIDILHNLSSQSREEIESVGGFAQFMRLHPSFKVINNRYLGLKDSTSNPTVRKPFSWENGKKKTEINDFVDSQKPLHLVNTKKTLALNPAAAEFFPRKNVINGGCSDTFLVDSFDLTEKYADSNDFTFTTDDIPKSTVIADTKKPVPLNPSAIEFIPKHGNEVKDADLNDAENQKSLPLPDTQKHLTLNPSAKEFFPSNLHVEKGYCNKLDIFDLPSCALTENGYSDEANNDFTSLGRRLPKLLDKLKPELSTKAFHHSLDEITLTNSANSSKVSSVESICIDEEEEFVTSNMVPQQSDTSDLADDRSISPASSSRDKKSNLTTRLACRFYSRGHRLALQVLQLQLSKEKVC</sequence>
<reference evidence="3" key="1">
    <citation type="submission" date="2025-08" db="UniProtKB">
        <authorList>
            <consortium name="RefSeq"/>
        </authorList>
    </citation>
    <scope>IDENTIFICATION</scope>
</reference>
<dbReference type="AlphaFoldDB" id="A0A9W2YX37"/>
<dbReference type="Proteomes" id="UP001165740">
    <property type="component" value="Chromosome 14"/>
</dbReference>
<dbReference type="GeneID" id="129922958"/>
<evidence type="ECO:0000313" key="3">
    <source>
        <dbReference type="RefSeq" id="XP_055867284.1"/>
    </source>
</evidence>
<evidence type="ECO:0000256" key="1">
    <source>
        <dbReference type="SAM" id="MobiDB-lite"/>
    </source>
</evidence>
<evidence type="ECO:0000313" key="2">
    <source>
        <dbReference type="Proteomes" id="UP001165740"/>
    </source>
</evidence>
<gene>
    <name evidence="3" type="primary">LOC129922958</name>
</gene>
<name>A0A9W2YX37_BIOGL</name>
<proteinExistence type="predicted"/>
<dbReference type="OrthoDB" id="10309062at2759"/>
<feature type="compositionally biased region" description="Polar residues" evidence="1">
    <location>
        <begin position="405"/>
        <end position="415"/>
    </location>
</feature>
<feature type="compositionally biased region" description="Polar residues" evidence="1">
    <location>
        <begin position="63"/>
        <end position="82"/>
    </location>
</feature>
<accession>A0A9W2YX37</accession>